<proteinExistence type="predicted"/>
<accession>A0A8J5XCM3</accession>
<name>A0A8J5XCM3_DIALT</name>
<dbReference type="Proteomes" id="UP000751190">
    <property type="component" value="Unassembled WGS sequence"/>
</dbReference>
<dbReference type="Gene3D" id="1.10.472.10">
    <property type="entry name" value="Cyclin-like"/>
    <property type="match status" value="1"/>
</dbReference>
<dbReference type="AlphaFoldDB" id="A0A8J5XCM3"/>
<evidence type="ECO:0000313" key="2">
    <source>
        <dbReference type="Proteomes" id="UP000751190"/>
    </source>
</evidence>
<evidence type="ECO:0000313" key="1">
    <source>
        <dbReference type="EMBL" id="KAG8463066.1"/>
    </source>
</evidence>
<dbReference type="InterPro" id="IPR036915">
    <property type="entry name" value="Cyclin-like_sf"/>
</dbReference>
<evidence type="ECO:0008006" key="3">
    <source>
        <dbReference type="Google" id="ProtNLM"/>
    </source>
</evidence>
<dbReference type="SUPFAM" id="SSF47954">
    <property type="entry name" value="Cyclin-like"/>
    <property type="match status" value="1"/>
</dbReference>
<organism evidence="1 2">
    <name type="scientific">Diacronema lutheri</name>
    <name type="common">Unicellular marine alga</name>
    <name type="synonym">Monochrysis lutheri</name>
    <dbReference type="NCBI Taxonomy" id="2081491"/>
    <lineage>
        <taxon>Eukaryota</taxon>
        <taxon>Haptista</taxon>
        <taxon>Haptophyta</taxon>
        <taxon>Pavlovophyceae</taxon>
        <taxon>Pavlovales</taxon>
        <taxon>Pavlovaceae</taxon>
        <taxon>Diacronema</taxon>
    </lineage>
</organism>
<gene>
    <name evidence="1" type="ORF">KFE25_001839</name>
</gene>
<keyword evidence="2" id="KW-1185">Reference proteome</keyword>
<protein>
    <recommendedName>
        <fullName evidence="3">Cyclin N-terminal domain-containing protein</fullName>
    </recommendedName>
</protein>
<reference evidence="1" key="1">
    <citation type="submission" date="2021-05" db="EMBL/GenBank/DDBJ databases">
        <title>The genome of the haptophyte Pavlova lutheri (Diacronema luteri, Pavlovales) - a model for lipid biosynthesis in eukaryotic algae.</title>
        <authorList>
            <person name="Hulatt C.J."/>
            <person name="Posewitz M.C."/>
        </authorList>
    </citation>
    <scope>NUCLEOTIDE SEQUENCE</scope>
    <source>
        <strain evidence="1">NIVA-4/92</strain>
    </source>
</reference>
<comment type="caution">
    <text evidence="1">The sequence shown here is derived from an EMBL/GenBank/DDBJ whole genome shotgun (WGS) entry which is preliminary data.</text>
</comment>
<sequence length="204" mass="23149">MSRNSMRQTRSLPHTTLAHSASVALGLSDLGRSCKWEALLLSRCLRYEQVERGIAAALATHLAPWVECYGSMGGFSEANALETLVVLRRQLDLDDPVLICAFIFVERCILAANNRTLVTPSNWEALLVTATLLAMKVGLDEDMNLRAFRHQLRNHFDLDGIAQLEIEMCLLLRFRLVITSKLFFDYEVALHDLGMRRIEADRFR</sequence>
<dbReference type="EMBL" id="JAGTXO010000018">
    <property type="protein sequence ID" value="KAG8463066.1"/>
    <property type="molecule type" value="Genomic_DNA"/>
</dbReference>